<proteinExistence type="predicted"/>
<evidence type="ECO:0000313" key="3">
    <source>
        <dbReference type="Proteomes" id="UP000077881"/>
    </source>
</evidence>
<dbReference type="GO" id="GO:0003677">
    <property type="term" value="F:DNA binding"/>
    <property type="evidence" value="ECO:0007669"/>
    <property type="project" value="InterPro"/>
</dbReference>
<sequence length="76" mass="8740">MRINLRQRRIAKGYTDVEKLSKKIGISASYYYKIEQGKRTPGIILAKKIADILGQTVDELFFSQYLDETSKNNQAI</sequence>
<dbReference type="InterPro" id="IPR001387">
    <property type="entry name" value="Cro/C1-type_HTH"/>
</dbReference>
<reference evidence="2 3" key="1">
    <citation type="submission" date="2015-05" db="EMBL/GenBank/DDBJ databases">
        <title>Comparison of genome.</title>
        <authorList>
            <person name="Zheng Z."/>
            <person name="Sun M."/>
        </authorList>
    </citation>
    <scope>NUCLEOTIDE SEQUENCE [LARGE SCALE GENOMIC DNA]</scope>
    <source>
        <strain evidence="2 3">G25-74</strain>
    </source>
</reference>
<dbReference type="PATRIC" id="fig|217031.6.peg.2742"/>
<dbReference type="EMBL" id="LDJR01000052">
    <property type="protein sequence ID" value="OAK70049.1"/>
    <property type="molecule type" value="Genomic_DNA"/>
</dbReference>
<dbReference type="Proteomes" id="UP000077881">
    <property type="component" value="Unassembled WGS sequence"/>
</dbReference>
<dbReference type="PROSITE" id="PS50943">
    <property type="entry name" value="HTH_CROC1"/>
    <property type="match status" value="1"/>
</dbReference>
<gene>
    <name evidence="2" type="ORF">ABB05_12755</name>
</gene>
<evidence type="ECO:0000313" key="2">
    <source>
        <dbReference type="EMBL" id="OAK70049.1"/>
    </source>
</evidence>
<dbReference type="RefSeq" id="WP_064468240.1">
    <property type="nucleotide sequence ID" value="NZ_LDJR01000052.1"/>
</dbReference>
<evidence type="ECO:0000259" key="1">
    <source>
        <dbReference type="PROSITE" id="PS50943"/>
    </source>
</evidence>
<accession>A0A177ZRE3</accession>
<dbReference type="OrthoDB" id="1859224at2"/>
<dbReference type="SUPFAM" id="SSF47413">
    <property type="entry name" value="lambda repressor-like DNA-binding domains"/>
    <property type="match status" value="1"/>
</dbReference>
<organism evidence="2 3">
    <name type="scientific">Lederbergia galactosidilytica</name>
    <dbReference type="NCBI Taxonomy" id="217031"/>
    <lineage>
        <taxon>Bacteria</taxon>
        <taxon>Bacillati</taxon>
        <taxon>Bacillota</taxon>
        <taxon>Bacilli</taxon>
        <taxon>Bacillales</taxon>
        <taxon>Bacillaceae</taxon>
        <taxon>Lederbergia</taxon>
    </lineage>
</organism>
<name>A0A177ZRE3_9BACI</name>
<protein>
    <submittedName>
        <fullName evidence="2">XRE family transcriptional regulator</fullName>
    </submittedName>
</protein>
<dbReference type="Gene3D" id="1.10.260.40">
    <property type="entry name" value="lambda repressor-like DNA-binding domains"/>
    <property type="match status" value="1"/>
</dbReference>
<keyword evidence="3" id="KW-1185">Reference proteome</keyword>
<dbReference type="CDD" id="cd00093">
    <property type="entry name" value="HTH_XRE"/>
    <property type="match status" value="1"/>
</dbReference>
<comment type="caution">
    <text evidence="2">The sequence shown here is derived from an EMBL/GenBank/DDBJ whole genome shotgun (WGS) entry which is preliminary data.</text>
</comment>
<dbReference type="InterPro" id="IPR010982">
    <property type="entry name" value="Lambda_DNA-bd_dom_sf"/>
</dbReference>
<dbReference type="SMART" id="SM00530">
    <property type="entry name" value="HTH_XRE"/>
    <property type="match status" value="1"/>
</dbReference>
<dbReference type="Pfam" id="PF01381">
    <property type="entry name" value="HTH_3"/>
    <property type="match status" value="1"/>
</dbReference>
<dbReference type="AlphaFoldDB" id="A0A177ZRE3"/>
<feature type="domain" description="HTH cro/C1-type" evidence="1">
    <location>
        <begin position="5"/>
        <end position="60"/>
    </location>
</feature>